<dbReference type="AlphaFoldDB" id="A0A915JL01"/>
<accession>A0A915JL01</accession>
<name>A0A915JL01_ROMCU</name>
<evidence type="ECO:0000313" key="1">
    <source>
        <dbReference type="Proteomes" id="UP000887565"/>
    </source>
</evidence>
<sequence>MLLLAPPRIPCEKTIKRVSEFALISNCFREATKNMHYHSTLTTALQGLIFWLGVCFFEEISKLPCVAISQLKKFTKEIRFVLLPNSLSSFIKF</sequence>
<protein>
    <submittedName>
        <fullName evidence="2">Uncharacterized protein</fullName>
    </submittedName>
</protein>
<dbReference type="WBParaSite" id="nRc.2.0.1.t26757-RA">
    <property type="protein sequence ID" value="nRc.2.0.1.t26757-RA"/>
    <property type="gene ID" value="nRc.2.0.1.g26757"/>
</dbReference>
<evidence type="ECO:0000313" key="2">
    <source>
        <dbReference type="WBParaSite" id="nRc.2.0.1.t26757-RA"/>
    </source>
</evidence>
<dbReference type="Proteomes" id="UP000887565">
    <property type="component" value="Unplaced"/>
</dbReference>
<reference evidence="2" key="1">
    <citation type="submission" date="2022-11" db="UniProtKB">
        <authorList>
            <consortium name="WormBaseParasite"/>
        </authorList>
    </citation>
    <scope>IDENTIFICATION</scope>
</reference>
<proteinExistence type="predicted"/>
<organism evidence="1 2">
    <name type="scientific">Romanomermis culicivorax</name>
    <name type="common">Nematode worm</name>
    <dbReference type="NCBI Taxonomy" id="13658"/>
    <lineage>
        <taxon>Eukaryota</taxon>
        <taxon>Metazoa</taxon>
        <taxon>Ecdysozoa</taxon>
        <taxon>Nematoda</taxon>
        <taxon>Enoplea</taxon>
        <taxon>Dorylaimia</taxon>
        <taxon>Mermithida</taxon>
        <taxon>Mermithoidea</taxon>
        <taxon>Mermithidae</taxon>
        <taxon>Romanomermis</taxon>
    </lineage>
</organism>
<keyword evidence="1" id="KW-1185">Reference proteome</keyword>